<sequence>MSSLHLRLKVSVPFSRGFCDMDSLSMNQYEKQLYSVFKTFDINNEEALDKSAVQALCDALQLEERGTTLADALFEECSGRVTFAQFRNGLLAVLGDSSESTPGCTVPEADKTANAHPLSDDDSSGREVAPKFVFGSKKYGRRSRPRRVLDAQDESRSPRASSASRLETDEKKAIRKMRCRRSASVMDAREDAWVANIKQKPLTVMPSDFDHNRRIGRDEALALCRSLHLDAVDSRLIDSIFANSTTADTTVGDFFERLNISLTSSIEEVSNVNVITAHDEKISPVDDDGAVATEVVLEALDSAGVPQSRRLLLELGFTTDTVCPPDIEQALEEELQALAEPIDEQRDARALLFIAALALGRLRLELARQKTVVVIAERDKLRSDLVEANKRAGLLAQEVDESHARIENELKANLRRMEARHAETTRVTTAEYAAERDRAAQQRCRLEAELARRTDAENRLRLEINSLRVRIEEAETRASAAEEHAILAEKEQLRLLTELQVERERSGEAAENGRGEAGELAVKVEELKIENKVLRDRNDELCAELEAVTRQIQVVPDEANRKHMSQEGDLSTELNSIFQEGQSEECDSSPVSMDQRMFGHVEAVNRLREIFDCIQALPSPEGCCGCAKTVASIREHIYELSECGGMLVSTSVSPLSLKDAVIQTDASISATACDAEQWKRQLLDAQTKHDDEQQKLTSLVKDLETSLEQMKFEYDKCEEYWSRKMDEERMMFNEEQRLGDERLADLVAKIADYERQFAATATALPTIDEKYSLEAQVNDLEEEYTKFKYRCRRLEAASGVGGAGAAAGGVGGVGGGGVGARAPPSGEVRELRARTARAEAAVRRLHARLAAADLLVKDLYVENCHLAHRRHI</sequence>
<reference evidence="1 2" key="1">
    <citation type="journal article" date="2021" name="Front. Genet.">
        <title>Chromosome-Level Genome Assembly Reveals Significant Gene Expansion in the Toll and IMD Signaling Pathways of Dendrolimus kikuchii.</title>
        <authorList>
            <person name="Zhou J."/>
            <person name="Wu P."/>
            <person name="Xiong Z."/>
            <person name="Liu N."/>
            <person name="Zhao N."/>
            <person name="Ji M."/>
            <person name="Qiu Y."/>
            <person name="Yang B."/>
        </authorList>
    </citation>
    <scope>NUCLEOTIDE SEQUENCE [LARGE SCALE GENOMIC DNA]</scope>
    <source>
        <strain evidence="1">Ann1</strain>
    </source>
</reference>
<organism evidence="1 2">
    <name type="scientific">Dendrolimus kikuchii</name>
    <dbReference type="NCBI Taxonomy" id="765133"/>
    <lineage>
        <taxon>Eukaryota</taxon>
        <taxon>Metazoa</taxon>
        <taxon>Ecdysozoa</taxon>
        <taxon>Arthropoda</taxon>
        <taxon>Hexapoda</taxon>
        <taxon>Insecta</taxon>
        <taxon>Pterygota</taxon>
        <taxon>Neoptera</taxon>
        <taxon>Endopterygota</taxon>
        <taxon>Lepidoptera</taxon>
        <taxon>Glossata</taxon>
        <taxon>Ditrysia</taxon>
        <taxon>Bombycoidea</taxon>
        <taxon>Lasiocampidae</taxon>
        <taxon>Dendrolimus</taxon>
    </lineage>
</organism>
<protein>
    <submittedName>
        <fullName evidence="1">Uncharacterized protein</fullName>
    </submittedName>
</protein>
<dbReference type="EMBL" id="CM034401">
    <property type="protein sequence ID" value="KAJ0175373.1"/>
    <property type="molecule type" value="Genomic_DNA"/>
</dbReference>
<evidence type="ECO:0000313" key="1">
    <source>
        <dbReference type="EMBL" id="KAJ0175373.1"/>
    </source>
</evidence>
<comment type="caution">
    <text evidence="1">The sequence shown here is derived from an EMBL/GenBank/DDBJ whole genome shotgun (WGS) entry which is preliminary data.</text>
</comment>
<gene>
    <name evidence="1" type="ORF">K1T71_008532</name>
</gene>
<name>A0ACC1CUR1_9NEOP</name>
<dbReference type="Proteomes" id="UP000824533">
    <property type="component" value="Linkage Group LG15"/>
</dbReference>
<keyword evidence="2" id="KW-1185">Reference proteome</keyword>
<proteinExistence type="predicted"/>
<accession>A0ACC1CUR1</accession>
<evidence type="ECO:0000313" key="2">
    <source>
        <dbReference type="Proteomes" id="UP000824533"/>
    </source>
</evidence>